<dbReference type="SUPFAM" id="SSF103473">
    <property type="entry name" value="MFS general substrate transporter"/>
    <property type="match status" value="1"/>
</dbReference>
<feature type="transmembrane region" description="Helical" evidence="5">
    <location>
        <begin position="151"/>
        <end position="174"/>
    </location>
</feature>
<keyword evidence="4 5" id="KW-0472">Membrane</keyword>
<comment type="caution">
    <text evidence="7">The sequence shown here is derived from an EMBL/GenBank/DDBJ whole genome shotgun (WGS) entry which is preliminary data.</text>
</comment>
<evidence type="ECO:0000256" key="5">
    <source>
        <dbReference type="SAM" id="Phobius"/>
    </source>
</evidence>
<name>A0A8H3JBA2_9LECA</name>
<dbReference type="GO" id="GO:0022857">
    <property type="term" value="F:transmembrane transporter activity"/>
    <property type="evidence" value="ECO:0007669"/>
    <property type="project" value="InterPro"/>
</dbReference>
<keyword evidence="2 5" id="KW-0812">Transmembrane</keyword>
<dbReference type="InterPro" id="IPR036259">
    <property type="entry name" value="MFS_trans_sf"/>
</dbReference>
<evidence type="ECO:0000313" key="8">
    <source>
        <dbReference type="Proteomes" id="UP000664203"/>
    </source>
</evidence>
<feature type="transmembrane region" description="Helical" evidence="5">
    <location>
        <begin position="181"/>
        <end position="206"/>
    </location>
</feature>
<feature type="transmembrane region" description="Helical" evidence="5">
    <location>
        <begin position="51"/>
        <end position="70"/>
    </location>
</feature>
<proteinExistence type="predicted"/>
<keyword evidence="3 5" id="KW-1133">Transmembrane helix</keyword>
<dbReference type="PROSITE" id="PS50850">
    <property type="entry name" value="MFS"/>
    <property type="match status" value="1"/>
</dbReference>
<feature type="transmembrane region" description="Helical" evidence="5">
    <location>
        <begin position="439"/>
        <end position="459"/>
    </location>
</feature>
<dbReference type="EMBL" id="CAJPDR010001337">
    <property type="protein sequence ID" value="CAF9943829.1"/>
    <property type="molecule type" value="Genomic_DNA"/>
</dbReference>
<dbReference type="AlphaFoldDB" id="A0A8H3JBA2"/>
<dbReference type="PANTHER" id="PTHR23502:SF22">
    <property type="entry name" value="MAJOR FACILITATOR SUPERFAMILY (MFS) PROFILE DOMAIN-CONTAINING PROTEIN"/>
    <property type="match status" value="1"/>
</dbReference>
<evidence type="ECO:0000313" key="7">
    <source>
        <dbReference type="EMBL" id="CAF9943829.1"/>
    </source>
</evidence>
<keyword evidence="8" id="KW-1185">Reference proteome</keyword>
<feature type="domain" description="Major facilitator superfamily (MFS) profile" evidence="6">
    <location>
        <begin position="53"/>
        <end position="491"/>
    </location>
</feature>
<feature type="transmembrane region" description="Helical" evidence="5">
    <location>
        <begin position="401"/>
        <end position="427"/>
    </location>
</feature>
<feature type="non-terminal residue" evidence="7">
    <location>
        <position position="525"/>
    </location>
</feature>
<evidence type="ECO:0000256" key="3">
    <source>
        <dbReference type="ARBA" id="ARBA00022989"/>
    </source>
</evidence>
<accession>A0A8H3JBA2</accession>
<dbReference type="InterPro" id="IPR020846">
    <property type="entry name" value="MFS_dom"/>
</dbReference>
<dbReference type="InterPro" id="IPR011701">
    <property type="entry name" value="MFS"/>
</dbReference>
<reference evidence="7" key="1">
    <citation type="submission" date="2021-03" db="EMBL/GenBank/DDBJ databases">
        <authorList>
            <person name="Tagirdzhanova G."/>
        </authorList>
    </citation>
    <scope>NUCLEOTIDE SEQUENCE</scope>
</reference>
<dbReference type="Gene3D" id="1.20.1250.20">
    <property type="entry name" value="MFS general substrate transporter like domains"/>
    <property type="match status" value="1"/>
</dbReference>
<dbReference type="Proteomes" id="UP000664203">
    <property type="component" value="Unassembled WGS sequence"/>
</dbReference>
<organism evidence="7 8">
    <name type="scientific">Alectoria fallacina</name>
    <dbReference type="NCBI Taxonomy" id="1903189"/>
    <lineage>
        <taxon>Eukaryota</taxon>
        <taxon>Fungi</taxon>
        <taxon>Dikarya</taxon>
        <taxon>Ascomycota</taxon>
        <taxon>Pezizomycotina</taxon>
        <taxon>Lecanoromycetes</taxon>
        <taxon>OSLEUM clade</taxon>
        <taxon>Lecanoromycetidae</taxon>
        <taxon>Lecanorales</taxon>
        <taxon>Lecanorineae</taxon>
        <taxon>Parmeliaceae</taxon>
        <taxon>Alectoria</taxon>
    </lineage>
</organism>
<dbReference type="PANTHER" id="PTHR23502">
    <property type="entry name" value="MAJOR FACILITATOR SUPERFAMILY"/>
    <property type="match status" value="1"/>
</dbReference>
<feature type="transmembrane region" description="Helical" evidence="5">
    <location>
        <begin position="465"/>
        <end position="488"/>
    </location>
</feature>
<gene>
    <name evidence="7" type="ORF">ALECFALPRED_001452</name>
</gene>
<protein>
    <recommendedName>
        <fullName evidence="6">Major facilitator superfamily (MFS) profile domain-containing protein</fullName>
    </recommendedName>
</protein>
<feature type="transmembrane region" description="Helical" evidence="5">
    <location>
        <begin position="90"/>
        <end position="108"/>
    </location>
</feature>
<dbReference type="Pfam" id="PF07690">
    <property type="entry name" value="MFS_1"/>
    <property type="match status" value="1"/>
</dbReference>
<comment type="subcellular location">
    <subcellularLocation>
        <location evidence="1">Membrane</location>
        <topology evidence="1">Multi-pass membrane protein</topology>
    </subcellularLocation>
</comment>
<evidence type="ECO:0000256" key="4">
    <source>
        <dbReference type="ARBA" id="ARBA00023136"/>
    </source>
</evidence>
<feature type="transmembrane region" description="Helical" evidence="5">
    <location>
        <begin position="335"/>
        <end position="355"/>
    </location>
</feature>
<evidence type="ECO:0000259" key="6">
    <source>
        <dbReference type="PROSITE" id="PS50850"/>
    </source>
</evidence>
<evidence type="ECO:0000256" key="2">
    <source>
        <dbReference type="ARBA" id="ARBA00022692"/>
    </source>
</evidence>
<feature type="transmembrane region" description="Helical" evidence="5">
    <location>
        <begin position="212"/>
        <end position="230"/>
    </location>
</feature>
<dbReference type="OrthoDB" id="2533084at2759"/>
<feature type="transmembrane region" description="Helical" evidence="5">
    <location>
        <begin position="120"/>
        <end position="139"/>
    </location>
</feature>
<feature type="transmembrane region" description="Helical" evidence="5">
    <location>
        <begin position="376"/>
        <end position="395"/>
    </location>
</feature>
<evidence type="ECO:0000256" key="1">
    <source>
        <dbReference type="ARBA" id="ARBA00004141"/>
    </source>
</evidence>
<dbReference type="GO" id="GO:0005886">
    <property type="term" value="C:plasma membrane"/>
    <property type="evidence" value="ECO:0007669"/>
    <property type="project" value="TreeGrafter"/>
</dbReference>
<sequence length="525" mass="57733">MNDSVQKQKSDIAMDAFVSKEKKTHTEGILLIPRPTNDPLDPLNWPQRKKYTTLAILCLAAFAGTASSLVNQLAFEVQGKLYRKSPVQMSYSISAAVAGLAFGPLFFVPLTGIFGRCSTIWWSLVGAVACNIWAASMIHSNQYNAFVISRLFAGMLGSVPSILGASTITDLFFLHERGRAFLIFSLSFLLGTVAGPTFGGFIVEHVDWPVEFWWTVGLQALALVLVLLFLEETGFNRDGGSAYPARPSSFMANRIATFFLGTKVVPAMNRSELVHSATAPFAIGLSPVTILAGTFQLLSFGWFVMINTLLTVFLQEPEKDGGYGFTPQQNAEFTFSLWFGIILAQIYGHYLNDWLPLWLSRRYGGVWKPEYRLHTLWLPSFILLPIGLGISGVALQYHTHYMVLALGVFLITFSAMLSVPVAVNYVIECFREHALETSAIMGAYRLTFGLAIPFFVTPWEKAVGIGWVFGIAAFSSVGAFMLLVLLMLKGHEIRNFSFDGVASTEEGSKLTEAQVAPVAPVSDFS</sequence>